<protein>
    <recommendedName>
        <fullName evidence="2">Reverse transcriptase domain-containing protein</fullName>
    </recommendedName>
</protein>
<feature type="compositionally biased region" description="Basic and acidic residues" evidence="1">
    <location>
        <begin position="66"/>
        <end position="97"/>
    </location>
</feature>
<feature type="region of interest" description="Disordered" evidence="1">
    <location>
        <begin position="57"/>
        <end position="100"/>
    </location>
</feature>
<comment type="caution">
    <text evidence="3">The sequence shown here is derived from an EMBL/GenBank/DDBJ whole genome shotgun (WGS) entry which is preliminary data.</text>
</comment>
<dbReference type="InterPro" id="IPR000477">
    <property type="entry name" value="RT_dom"/>
</dbReference>
<dbReference type="PANTHER" id="PTHR33050:SF7">
    <property type="entry name" value="RIBONUCLEASE H"/>
    <property type="match status" value="1"/>
</dbReference>
<accession>A0A5J4V207</accession>
<dbReference type="OrthoDB" id="10058156at2759"/>
<evidence type="ECO:0000313" key="3">
    <source>
        <dbReference type="EMBL" id="KAA6376738.1"/>
    </source>
</evidence>
<dbReference type="Proteomes" id="UP000324800">
    <property type="component" value="Unassembled WGS sequence"/>
</dbReference>
<feature type="domain" description="Reverse transcriptase" evidence="2">
    <location>
        <begin position="211"/>
        <end position="341"/>
    </location>
</feature>
<evidence type="ECO:0000313" key="4">
    <source>
        <dbReference type="Proteomes" id="UP000324800"/>
    </source>
</evidence>
<dbReference type="InterPro" id="IPR043128">
    <property type="entry name" value="Rev_trsase/Diguanyl_cyclase"/>
</dbReference>
<gene>
    <name evidence="3" type="ORF">EZS28_027735</name>
</gene>
<reference evidence="3 4" key="1">
    <citation type="submission" date="2019-03" db="EMBL/GenBank/DDBJ databases">
        <title>Single cell metagenomics reveals metabolic interactions within the superorganism composed of flagellate Streblomastix strix and complex community of Bacteroidetes bacteria on its surface.</title>
        <authorList>
            <person name="Treitli S.C."/>
            <person name="Kolisko M."/>
            <person name="Husnik F."/>
            <person name="Keeling P."/>
            <person name="Hampl V."/>
        </authorList>
    </citation>
    <scope>NUCLEOTIDE SEQUENCE [LARGE SCALE GENOMIC DNA]</scope>
    <source>
        <strain evidence="3">ST1C</strain>
    </source>
</reference>
<dbReference type="EMBL" id="SNRW01010318">
    <property type="protein sequence ID" value="KAA6376738.1"/>
    <property type="molecule type" value="Genomic_DNA"/>
</dbReference>
<evidence type="ECO:0000256" key="1">
    <source>
        <dbReference type="SAM" id="MobiDB-lite"/>
    </source>
</evidence>
<sequence length="466" mass="53565">MGIHFIFRQEPVFSLFYAYGPRDEWAVLPGFQAEADGTRYLTDSSFDAAARLKQVHPINPRPYSAKRAEKQSKSNDATKDKEKDKKIEKKSEEESKDSKKKSFFKKDFHKTNGGFSARHRSHRLFVPIRGALSQVLPNWEKIQGLEIVRDGLQANWNQLGPSTVQKPRELVLLRSEEERQAFQEILLHDLQQNIVQKTNSAILHSPVFLAKKTSGKYRRIILCKTVNQHLNVEHFHMERLIDARKIIINQGWAITWDLQQAYSHLSVSTVLRQYLAFRFKGQTFQYITVPFGISTTPRLFTKVMRVVLAHLRTKVIFTTAYIDDDMAWFQTRAQAEEGMMQIKISRNLMGCKENASLMSRQTAEDNTGFCRKLSTSKQVVDDGQIAGVSYLYSPSHPFRQHLGTHINQDNECNQGQYIILEGMGGESNFIRNESNKITASMVEAKNINSIDLQPQDNESNNNNHNR</sequence>
<name>A0A5J4V207_9EUKA</name>
<dbReference type="InterPro" id="IPR052055">
    <property type="entry name" value="Hepadnavirus_pol/RT"/>
</dbReference>
<dbReference type="Gene3D" id="3.30.70.270">
    <property type="match status" value="1"/>
</dbReference>
<organism evidence="3 4">
    <name type="scientific">Streblomastix strix</name>
    <dbReference type="NCBI Taxonomy" id="222440"/>
    <lineage>
        <taxon>Eukaryota</taxon>
        <taxon>Metamonada</taxon>
        <taxon>Preaxostyla</taxon>
        <taxon>Oxymonadida</taxon>
        <taxon>Streblomastigidae</taxon>
        <taxon>Streblomastix</taxon>
    </lineage>
</organism>
<dbReference type="AlphaFoldDB" id="A0A5J4V207"/>
<proteinExistence type="predicted"/>
<dbReference type="Pfam" id="PF00078">
    <property type="entry name" value="RVT_1"/>
    <property type="match status" value="1"/>
</dbReference>
<dbReference type="SUPFAM" id="SSF56672">
    <property type="entry name" value="DNA/RNA polymerases"/>
    <property type="match status" value="1"/>
</dbReference>
<dbReference type="InterPro" id="IPR043502">
    <property type="entry name" value="DNA/RNA_pol_sf"/>
</dbReference>
<dbReference type="Gene3D" id="3.10.10.10">
    <property type="entry name" value="HIV Type 1 Reverse Transcriptase, subunit A, domain 1"/>
    <property type="match status" value="1"/>
</dbReference>
<dbReference type="PANTHER" id="PTHR33050">
    <property type="entry name" value="REVERSE TRANSCRIPTASE DOMAIN-CONTAINING PROTEIN"/>
    <property type="match status" value="1"/>
</dbReference>
<evidence type="ECO:0000259" key="2">
    <source>
        <dbReference type="Pfam" id="PF00078"/>
    </source>
</evidence>